<sequence length="101" mass="11714">MNKHRRAERARNKQALIDTIAAQRSDLSQAADQWLKKTESFDRTWQTLSQLRPLVVAGVSLISVLSVRHPKKLVRWGQRALGLWGVFRTLQNSFPRNNKQH</sequence>
<gene>
    <name evidence="1" type="ORF">N0392_08175</name>
</gene>
<dbReference type="AlphaFoldDB" id="A0A9Q4CMS4"/>
<dbReference type="EMBL" id="JAPNMI010000004">
    <property type="protein sequence ID" value="MCY0789655.1"/>
    <property type="molecule type" value="Genomic_DNA"/>
</dbReference>
<evidence type="ECO:0000313" key="1">
    <source>
        <dbReference type="EMBL" id="MCY0789655.1"/>
    </source>
</evidence>
<name>A0A9Q4CMS4_MORMO</name>
<comment type="caution">
    <text evidence="1">The sequence shown here is derived from an EMBL/GenBank/DDBJ whole genome shotgun (WGS) entry which is preliminary data.</text>
</comment>
<dbReference type="InterPro" id="IPR025612">
    <property type="entry name" value="YqjK"/>
</dbReference>
<evidence type="ECO:0000313" key="2">
    <source>
        <dbReference type="Proteomes" id="UP001076655"/>
    </source>
</evidence>
<accession>A0A9Q4CMS4</accession>
<dbReference type="Proteomes" id="UP001076655">
    <property type="component" value="Unassembled WGS sequence"/>
</dbReference>
<dbReference type="Pfam" id="PF13997">
    <property type="entry name" value="YqjK"/>
    <property type="match status" value="1"/>
</dbReference>
<dbReference type="RefSeq" id="WP_260248418.1">
    <property type="nucleotide sequence ID" value="NZ_JALMEJ010000001.1"/>
</dbReference>
<reference evidence="1" key="1">
    <citation type="submission" date="2022-08" db="EMBL/GenBank/DDBJ databases">
        <authorList>
            <person name="Dale J.L."/>
        </authorList>
    </citation>
    <scope>NUCLEOTIDE SEQUENCE</scope>
    <source>
        <strain evidence="1">2022EL-00758</strain>
    </source>
</reference>
<proteinExistence type="predicted"/>
<organism evidence="1 2">
    <name type="scientific">Morganella morganii</name>
    <name type="common">Proteus morganii</name>
    <dbReference type="NCBI Taxonomy" id="582"/>
    <lineage>
        <taxon>Bacteria</taxon>
        <taxon>Pseudomonadati</taxon>
        <taxon>Pseudomonadota</taxon>
        <taxon>Gammaproteobacteria</taxon>
        <taxon>Enterobacterales</taxon>
        <taxon>Morganellaceae</taxon>
        <taxon>Morganella</taxon>
    </lineage>
</organism>
<protein>
    <submittedName>
        <fullName evidence="1">YqjK-like family protein</fullName>
    </submittedName>
</protein>